<feature type="domain" description="SMODS and SLOG-associating 2TM effector" evidence="3">
    <location>
        <begin position="112"/>
        <end position="204"/>
    </location>
</feature>
<protein>
    <recommendedName>
        <fullName evidence="3">SMODS and SLOG-associating 2TM effector domain-containing protein</fullName>
    </recommendedName>
</protein>
<dbReference type="AlphaFoldDB" id="A0A9P5MRQ1"/>
<feature type="region of interest" description="Disordered" evidence="1">
    <location>
        <begin position="17"/>
        <end position="47"/>
    </location>
</feature>
<sequence length="219" mass="23822">MLPRHLNILFSMAPEPTEVPQRAVEPTVQRTLPPSVSSRGGGGGRPITLPHGVARITLSLPPLPEATHPPRPIRASHGGVHRCPTKILSARKVFKLGERLEPTTNAAKDDILKATKQGWAQNIALFLQILICALTTALGAALSDNKIPVAVSILGGASILIASFLVCAKSSNEPQTSLFRAQALNHFLPEIEAFELNYGHEIGDKFYDRIHGFRIVWRK</sequence>
<dbReference type="Proteomes" id="UP000759537">
    <property type="component" value="Unassembled WGS sequence"/>
</dbReference>
<feature type="transmembrane region" description="Helical" evidence="2">
    <location>
        <begin position="123"/>
        <end position="143"/>
    </location>
</feature>
<evidence type="ECO:0000256" key="1">
    <source>
        <dbReference type="SAM" id="MobiDB-lite"/>
    </source>
</evidence>
<reference evidence="4" key="2">
    <citation type="journal article" date="2020" name="Nat. Commun.">
        <title>Large-scale genome sequencing of mycorrhizal fungi provides insights into the early evolution of symbiotic traits.</title>
        <authorList>
            <person name="Miyauchi S."/>
            <person name="Kiss E."/>
            <person name="Kuo A."/>
            <person name="Drula E."/>
            <person name="Kohler A."/>
            <person name="Sanchez-Garcia M."/>
            <person name="Morin E."/>
            <person name="Andreopoulos B."/>
            <person name="Barry K.W."/>
            <person name="Bonito G."/>
            <person name="Buee M."/>
            <person name="Carver A."/>
            <person name="Chen C."/>
            <person name="Cichocki N."/>
            <person name="Clum A."/>
            <person name="Culley D."/>
            <person name="Crous P.W."/>
            <person name="Fauchery L."/>
            <person name="Girlanda M."/>
            <person name="Hayes R.D."/>
            <person name="Keri Z."/>
            <person name="LaButti K."/>
            <person name="Lipzen A."/>
            <person name="Lombard V."/>
            <person name="Magnuson J."/>
            <person name="Maillard F."/>
            <person name="Murat C."/>
            <person name="Nolan M."/>
            <person name="Ohm R.A."/>
            <person name="Pangilinan J."/>
            <person name="Pereira M.F."/>
            <person name="Perotto S."/>
            <person name="Peter M."/>
            <person name="Pfister S."/>
            <person name="Riley R."/>
            <person name="Sitrit Y."/>
            <person name="Stielow J.B."/>
            <person name="Szollosi G."/>
            <person name="Zifcakova L."/>
            <person name="Stursova M."/>
            <person name="Spatafora J.W."/>
            <person name="Tedersoo L."/>
            <person name="Vaario L.M."/>
            <person name="Yamada A."/>
            <person name="Yan M."/>
            <person name="Wang P."/>
            <person name="Xu J."/>
            <person name="Bruns T."/>
            <person name="Baldrian P."/>
            <person name="Vilgalys R."/>
            <person name="Dunand C."/>
            <person name="Henrissat B."/>
            <person name="Grigoriev I.V."/>
            <person name="Hibbett D."/>
            <person name="Nagy L.G."/>
            <person name="Martin F.M."/>
        </authorList>
    </citation>
    <scope>NUCLEOTIDE SEQUENCE</scope>
    <source>
        <strain evidence="4">Prilba</strain>
    </source>
</reference>
<keyword evidence="2" id="KW-0472">Membrane</keyword>
<proteinExistence type="predicted"/>
<keyword evidence="5" id="KW-1185">Reference proteome</keyword>
<keyword evidence="2" id="KW-1133">Transmembrane helix</keyword>
<evidence type="ECO:0000256" key="2">
    <source>
        <dbReference type="SAM" id="Phobius"/>
    </source>
</evidence>
<evidence type="ECO:0000259" key="3">
    <source>
        <dbReference type="Pfam" id="PF18142"/>
    </source>
</evidence>
<evidence type="ECO:0000313" key="5">
    <source>
        <dbReference type="Proteomes" id="UP000759537"/>
    </source>
</evidence>
<accession>A0A9P5MRQ1</accession>
<dbReference type="NCBIfam" id="NF033635">
    <property type="entry name" value="SLATT_fungal"/>
    <property type="match status" value="1"/>
</dbReference>
<keyword evidence="2" id="KW-0812">Transmembrane</keyword>
<feature type="transmembrane region" description="Helical" evidence="2">
    <location>
        <begin position="149"/>
        <end position="168"/>
    </location>
</feature>
<reference evidence="4" key="1">
    <citation type="submission" date="2019-10" db="EMBL/GenBank/DDBJ databases">
        <authorList>
            <consortium name="DOE Joint Genome Institute"/>
            <person name="Kuo A."/>
            <person name="Miyauchi S."/>
            <person name="Kiss E."/>
            <person name="Drula E."/>
            <person name="Kohler A."/>
            <person name="Sanchez-Garcia M."/>
            <person name="Andreopoulos B."/>
            <person name="Barry K.W."/>
            <person name="Bonito G."/>
            <person name="Buee M."/>
            <person name="Carver A."/>
            <person name="Chen C."/>
            <person name="Cichocki N."/>
            <person name="Clum A."/>
            <person name="Culley D."/>
            <person name="Crous P.W."/>
            <person name="Fauchery L."/>
            <person name="Girlanda M."/>
            <person name="Hayes R."/>
            <person name="Keri Z."/>
            <person name="LaButti K."/>
            <person name="Lipzen A."/>
            <person name="Lombard V."/>
            <person name="Magnuson J."/>
            <person name="Maillard F."/>
            <person name="Morin E."/>
            <person name="Murat C."/>
            <person name="Nolan M."/>
            <person name="Ohm R."/>
            <person name="Pangilinan J."/>
            <person name="Pereira M."/>
            <person name="Perotto S."/>
            <person name="Peter M."/>
            <person name="Riley R."/>
            <person name="Sitrit Y."/>
            <person name="Stielow B."/>
            <person name="Szollosi G."/>
            <person name="Zifcakova L."/>
            <person name="Stursova M."/>
            <person name="Spatafora J.W."/>
            <person name="Tedersoo L."/>
            <person name="Vaario L.-M."/>
            <person name="Yamada A."/>
            <person name="Yan M."/>
            <person name="Wang P."/>
            <person name="Xu J."/>
            <person name="Bruns T."/>
            <person name="Baldrian P."/>
            <person name="Vilgalys R."/>
            <person name="Henrissat B."/>
            <person name="Grigoriev I.V."/>
            <person name="Hibbett D."/>
            <person name="Nagy L.G."/>
            <person name="Martin F.M."/>
        </authorList>
    </citation>
    <scope>NUCLEOTIDE SEQUENCE</scope>
    <source>
        <strain evidence="4">Prilba</strain>
    </source>
</reference>
<evidence type="ECO:0000313" key="4">
    <source>
        <dbReference type="EMBL" id="KAF8476286.1"/>
    </source>
</evidence>
<name>A0A9P5MRQ1_9AGAM</name>
<gene>
    <name evidence="4" type="ORF">DFH94DRAFT_804292</name>
</gene>
<comment type="caution">
    <text evidence="4">The sequence shown here is derived from an EMBL/GenBank/DDBJ whole genome shotgun (WGS) entry which is preliminary data.</text>
</comment>
<dbReference type="EMBL" id="WHVB01000015">
    <property type="protein sequence ID" value="KAF8476286.1"/>
    <property type="molecule type" value="Genomic_DNA"/>
</dbReference>
<dbReference type="InterPro" id="IPR041622">
    <property type="entry name" value="SLATT_fungi"/>
</dbReference>
<dbReference type="OrthoDB" id="3245801at2759"/>
<dbReference type="Pfam" id="PF18142">
    <property type="entry name" value="SLATT_fungal"/>
    <property type="match status" value="1"/>
</dbReference>
<organism evidence="4 5">
    <name type="scientific">Russula ochroleuca</name>
    <dbReference type="NCBI Taxonomy" id="152965"/>
    <lineage>
        <taxon>Eukaryota</taxon>
        <taxon>Fungi</taxon>
        <taxon>Dikarya</taxon>
        <taxon>Basidiomycota</taxon>
        <taxon>Agaricomycotina</taxon>
        <taxon>Agaricomycetes</taxon>
        <taxon>Russulales</taxon>
        <taxon>Russulaceae</taxon>
        <taxon>Russula</taxon>
    </lineage>
</organism>